<feature type="compositionally biased region" description="Acidic residues" evidence="1">
    <location>
        <begin position="30"/>
        <end position="44"/>
    </location>
</feature>
<gene>
    <name evidence="2" type="ORF">PHYBOEH_001846</name>
</gene>
<dbReference type="EMBL" id="JAGDFL010001419">
    <property type="protein sequence ID" value="KAG7376063.1"/>
    <property type="molecule type" value="Genomic_DNA"/>
</dbReference>
<proteinExistence type="predicted"/>
<dbReference type="AlphaFoldDB" id="A0A8T1V6V5"/>
<protein>
    <submittedName>
        <fullName evidence="2">Uncharacterized protein</fullName>
    </submittedName>
</protein>
<feature type="compositionally biased region" description="Basic and acidic residues" evidence="1">
    <location>
        <begin position="45"/>
        <end position="59"/>
    </location>
</feature>
<name>A0A8T1V6V5_9STRA</name>
<accession>A0A8T1V6V5</accession>
<feature type="non-terminal residue" evidence="2">
    <location>
        <position position="59"/>
    </location>
</feature>
<reference evidence="2" key="1">
    <citation type="submission" date="2021-02" db="EMBL/GenBank/DDBJ databases">
        <authorList>
            <person name="Palmer J.M."/>
        </authorList>
    </citation>
    <scope>NUCLEOTIDE SEQUENCE</scope>
    <source>
        <strain evidence="2">SCRP23</strain>
    </source>
</reference>
<sequence>MASHQVEAARVSDRPDISTQKAAAFAKDQDDVDGDLCGDDDDMDEPAKKEKKQHVERSE</sequence>
<comment type="caution">
    <text evidence="2">The sequence shown here is derived from an EMBL/GenBank/DDBJ whole genome shotgun (WGS) entry which is preliminary data.</text>
</comment>
<keyword evidence="3" id="KW-1185">Reference proteome</keyword>
<evidence type="ECO:0000256" key="1">
    <source>
        <dbReference type="SAM" id="MobiDB-lite"/>
    </source>
</evidence>
<evidence type="ECO:0000313" key="2">
    <source>
        <dbReference type="EMBL" id="KAG7376063.1"/>
    </source>
</evidence>
<dbReference type="Proteomes" id="UP000693981">
    <property type="component" value="Unassembled WGS sequence"/>
</dbReference>
<organism evidence="2 3">
    <name type="scientific">Phytophthora boehmeriae</name>
    <dbReference type="NCBI Taxonomy" id="109152"/>
    <lineage>
        <taxon>Eukaryota</taxon>
        <taxon>Sar</taxon>
        <taxon>Stramenopiles</taxon>
        <taxon>Oomycota</taxon>
        <taxon>Peronosporomycetes</taxon>
        <taxon>Peronosporales</taxon>
        <taxon>Peronosporaceae</taxon>
        <taxon>Phytophthora</taxon>
    </lineage>
</organism>
<feature type="region of interest" description="Disordered" evidence="1">
    <location>
        <begin position="1"/>
        <end position="59"/>
    </location>
</feature>
<evidence type="ECO:0000313" key="3">
    <source>
        <dbReference type="Proteomes" id="UP000693981"/>
    </source>
</evidence>